<evidence type="ECO:0000313" key="5">
    <source>
        <dbReference type="EMBL" id="NYT47096.1"/>
    </source>
</evidence>
<comment type="similarity">
    <text evidence="1">Belongs to the V-ATPase D subunit family.</text>
</comment>
<dbReference type="PANTHER" id="PTHR11671">
    <property type="entry name" value="V-TYPE ATP SYNTHASE SUBUNIT D"/>
    <property type="match status" value="1"/>
</dbReference>
<dbReference type="Proteomes" id="UP000537890">
    <property type="component" value="Unassembled WGS sequence"/>
</dbReference>
<dbReference type="Gene3D" id="1.10.287.3240">
    <property type="match status" value="1"/>
</dbReference>
<proteinExistence type="inferred from homology"/>
<protein>
    <submittedName>
        <fullName evidence="5">V-type ATP synthase subunit D</fullName>
    </submittedName>
</protein>
<organism evidence="5 6">
    <name type="scientific">Candidatus Methanofishera endochildressiae</name>
    <dbReference type="NCBI Taxonomy" id="2738884"/>
    <lineage>
        <taxon>Bacteria</taxon>
        <taxon>Pseudomonadati</taxon>
        <taxon>Pseudomonadota</taxon>
        <taxon>Gammaproteobacteria</taxon>
        <taxon>Candidatus Methanofishera</taxon>
    </lineage>
</organism>
<evidence type="ECO:0000256" key="1">
    <source>
        <dbReference type="ARBA" id="ARBA00005850"/>
    </source>
</evidence>
<dbReference type="InterPro" id="IPR002699">
    <property type="entry name" value="V_ATPase_D"/>
</dbReference>
<evidence type="ECO:0000313" key="6">
    <source>
        <dbReference type="Proteomes" id="UP000537890"/>
    </source>
</evidence>
<dbReference type="NCBIfam" id="TIGR00309">
    <property type="entry name" value="V_ATPase_subD"/>
    <property type="match status" value="1"/>
</dbReference>
<keyword evidence="4" id="KW-0175">Coiled coil</keyword>
<dbReference type="GO" id="GO:0046961">
    <property type="term" value="F:proton-transporting ATPase activity, rotational mechanism"/>
    <property type="evidence" value="ECO:0007669"/>
    <property type="project" value="InterPro"/>
</dbReference>
<evidence type="ECO:0000256" key="3">
    <source>
        <dbReference type="ARBA" id="ARBA00023065"/>
    </source>
</evidence>
<evidence type="ECO:0000256" key="2">
    <source>
        <dbReference type="ARBA" id="ARBA00022448"/>
    </source>
</evidence>
<sequence>MARLAYSKASLSNISAKLKRFKQFLPSLDLKRQQLAAERKKAQLKLAQTELEIQQCYQNTAEMLPMLADKCINVQNLVKLTQVEMGEENVVGVHLPVIKKLSIEVQSYSLFTEPHWVDQLVVQLKTMLQFKIQQQIEQQRVETLSEALKKVTQRVNLFDKVLIPQAQQDIRKIRIYLSDLDRAGVVRAKSTKQKRLRLKEAS</sequence>
<keyword evidence="3" id="KW-0406">Ion transport</keyword>
<feature type="coiled-coil region" evidence="4">
    <location>
        <begin position="30"/>
        <end position="59"/>
    </location>
</feature>
<dbReference type="NCBIfam" id="NF002565">
    <property type="entry name" value="PRK02195.1"/>
    <property type="match status" value="1"/>
</dbReference>
<keyword evidence="2" id="KW-0813">Transport</keyword>
<dbReference type="AlphaFoldDB" id="A0A7Z0MNW5"/>
<dbReference type="EMBL" id="JACCHS010000081">
    <property type="protein sequence ID" value="NYT47096.1"/>
    <property type="molecule type" value="Genomic_DNA"/>
</dbReference>
<gene>
    <name evidence="5" type="ORF">H0A75_05325</name>
</gene>
<comment type="caution">
    <text evidence="5">The sequence shown here is derived from an EMBL/GenBank/DDBJ whole genome shotgun (WGS) entry which is preliminary data.</text>
</comment>
<evidence type="ECO:0000256" key="4">
    <source>
        <dbReference type="SAM" id="Coils"/>
    </source>
</evidence>
<dbReference type="Pfam" id="PF01813">
    <property type="entry name" value="ATP-synt_D"/>
    <property type="match status" value="1"/>
</dbReference>
<reference evidence="5 6" key="1">
    <citation type="submission" date="2020-05" db="EMBL/GenBank/DDBJ databases">
        <title>Horizontal transmission and recombination maintain forever young bacterial symbiont genomes.</title>
        <authorList>
            <person name="Russell S.L."/>
            <person name="Pepper-Tunick E."/>
            <person name="Svedberg J."/>
            <person name="Byrne A."/>
            <person name="Ruelas Castillo J."/>
            <person name="Vollmers C."/>
            <person name="Beinart R.A."/>
            <person name="Corbett-Detig R."/>
        </authorList>
    </citation>
    <scope>NUCLEOTIDE SEQUENCE [LARGE SCALE GENOMIC DNA]</scope>
    <source>
        <strain evidence="5">4727-3</strain>
    </source>
</reference>
<name>A0A7Z0MNW5_9GAMM</name>
<accession>A0A7Z0MNW5</accession>